<reference evidence="1 2" key="1">
    <citation type="submission" date="2024-02" db="EMBL/GenBank/DDBJ databases">
        <authorList>
            <person name="Chen Y."/>
            <person name="Shah S."/>
            <person name="Dougan E. K."/>
            <person name="Thang M."/>
            <person name="Chan C."/>
        </authorList>
    </citation>
    <scope>NUCLEOTIDE SEQUENCE [LARGE SCALE GENOMIC DNA]</scope>
</reference>
<accession>A0ABP0M4E5</accession>
<dbReference type="EMBL" id="CAXAMM010019535">
    <property type="protein sequence ID" value="CAK9045921.1"/>
    <property type="molecule type" value="Genomic_DNA"/>
</dbReference>
<evidence type="ECO:0000313" key="1">
    <source>
        <dbReference type="EMBL" id="CAK9045921.1"/>
    </source>
</evidence>
<gene>
    <name evidence="1" type="ORF">SCF082_LOCUS25915</name>
</gene>
<proteinExistence type="predicted"/>
<protein>
    <submittedName>
        <fullName evidence="1">Uncharacterized protein</fullName>
    </submittedName>
</protein>
<dbReference type="Proteomes" id="UP001642464">
    <property type="component" value="Unassembled WGS sequence"/>
</dbReference>
<evidence type="ECO:0000313" key="2">
    <source>
        <dbReference type="Proteomes" id="UP001642464"/>
    </source>
</evidence>
<sequence>MAHMDLQLSEDYASSKAAGEGNPAVPNIDGGYSICGSGDAIPGTPQHIQEDTAEPGKNKRRKTAQEQVPLTPLQKAHDMCQKLLKKKSDASNLGLTLQSIPFAAALSTEMNTYAKKFEDLYLKITACVNQQKNEEDDYIPHVRDFIALQKAFDKPFSAGNAIARQQNKSSIDEKQELPRKYRKKVTVDQIDSEVVCGLAERAAEGKISVRAVAEFGANLTKDGCPKASAKQITGARERDFFRWVKLPLEIYKAQVSVKTDASKNSRMDGRAVADVAMVLPSDHLQALHDQGPSAFLFWKGDMEAHAYSHLLTRTGRYYRCAQCCDFCLATTDKRSPELSWGHLTLRSLWRSTLTMSDPNDISPWALHVPRFQKDKRSLDLLHVVHLGTLRDLIPAAIISSLEDGSLAAYYGLNGRPWNEILHYFSRHAAVWAKDKHMLLDIGTLTMSRLGRPTYLHWPFPALDTRIKAAKTRTLFAFVTWLMVQLCASTELDTEGKQMHAKMRSVSCWALDTALSCFNINEDVVMPDSTVQQTVWLLRLHSASYEWLAGSCFLEERLLYKVRPKTHYFVHMVDHYERTKICLMHLATFGDEDFMGKIRSICQACHGGTYMVTWARRYALKRALQWKQMKRDA</sequence>
<organism evidence="1 2">
    <name type="scientific">Durusdinium trenchii</name>
    <dbReference type="NCBI Taxonomy" id="1381693"/>
    <lineage>
        <taxon>Eukaryota</taxon>
        <taxon>Sar</taxon>
        <taxon>Alveolata</taxon>
        <taxon>Dinophyceae</taxon>
        <taxon>Suessiales</taxon>
        <taxon>Symbiodiniaceae</taxon>
        <taxon>Durusdinium</taxon>
    </lineage>
</organism>
<comment type="caution">
    <text evidence="1">The sequence shown here is derived from an EMBL/GenBank/DDBJ whole genome shotgun (WGS) entry which is preliminary data.</text>
</comment>
<name>A0ABP0M4E5_9DINO</name>
<keyword evidence="2" id="KW-1185">Reference proteome</keyword>